<gene>
    <name evidence="1" type="ORF">MUK42_34982</name>
</gene>
<dbReference type="Proteomes" id="UP001055439">
    <property type="component" value="Chromosome 8"/>
</dbReference>
<protein>
    <submittedName>
        <fullName evidence="1">IBR domain</fullName>
    </submittedName>
</protein>
<dbReference type="AlphaFoldDB" id="A0A9E7HU47"/>
<proteinExistence type="predicted"/>
<reference evidence="1" key="1">
    <citation type="submission" date="2022-05" db="EMBL/GenBank/DDBJ databases">
        <title>The Musa troglodytarum L. genome provides insights into the mechanism of non-climacteric behaviour and enrichment of carotenoids.</title>
        <authorList>
            <person name="Wang J."/>
        </authorList>
    </citation>
    <scope>NUCLEOTIDE SEQUENCE</scope>
    <source>
        <tissue evidence="1">Leaf</tissue>
    </source>
</reference>
<sequence length="90" mass="9915">METKESSQRFDMRSCSHAFCGSCIGQCRHVVSKEVFDRWGLALCESALGQNAFYCPYKDCSALLTNDCSGVGCRVTIKASCPHCRTLPVL</sequence>
<evidence type="ECO:0000313" key="1">
    <source>
        <dbReference type="EMBL" id="URE36617.1"/>
    </source>
</evidence>
<dbReference type="OrthoDB" id="10009520at2759"/>
<organism evidence="1 2">
    <name type="scientific">Musa troglodytarum</name>
    <name type="common">fe'i banana</name>
    <dbReference type="NCBI Taxonomy" id="320322"/>
    <lineage>
        <taxon>Eukaryota</taxon>
        <taxon>Viridiplantae</taxon>
        <taxon>Streptophyta</taxon>
        <taxon>Embryophyta</taxon>
        <taxon>Tracheophyta</taxon>
        <taxon>Spermatophyta</taxon>
        <taxon>Magnoliopsida</taxon>
        <taxon>Liliopsida</taxon>
        <taxon>Zingiberales</taxon>
        <taxon>Musaceae</taxon>
        <taxon>Musa</taxon>
    </lineage>
</organism>
<evidence type="ECO:0000313" key="2">
    <source>
        <dbReference type="Proteomes" id="UP001055439"/>
    </source>
</evidence>
<name>A0A9E7HU47_9LILI</name>
<keyword evidence="2" id="KW-1185">Reference proteome</keyword>
<accession>A0A9E7HU47</accession>
<dbReference type="EMBL" id="CP097510">
    <property type="protein sequence ID" value="URE36617.1"/>
    <property type="molecule type" value="Genomic_DNA"/>
</dbReference>